<gene>
    <name evidence="1" type="ORF">IEQ34_022355</name>
</gene>
<protein>
    <submittedName>
        <fullName evidence="1">Uncharacterized protein</fullName>
    </submittedName>
</protein>
<reference evidence="1 2" key="1">
    <citation type="journal article" date="2021" name="Hortic Res">
        <title>Chromosome-scale assembly of the Dendrobium chrysotoxum genome enhances the understanding of orchid evolution.</title>
        <authorList>
            <person name="Zhang Y."/>
            <person name="Zhang G.Q."/>
            <person name="Zhang D."/>
            <person name="Liu X.D."/>
            <person name="Xu X.Y."/>
            <person name="Sun W.H."/>
            <person name="Yu X."/>
            <person name="Zhu X."/>
            <person name="Wang Z.W."/>
            <person name="Zhao X."/>
            <person name="Zhong W.Y."/>
            <person name="Chen H."/>
            <person name="Yin W.L."/>
            <person name="Huang T."/>
            <person name="Niu S.C."/>
            <person name="Liu Z.J."/>
        </authorList>
    </citation>
    <scope>NUCLEOTIDE SEQUENCE [LARGE SCALE GENOMIC DNA]</scope>
    <source>
        <strain evidence="1">Lindl</strain>
    </source>
</reference>
<dbReference type="AlphaFoldDB" id="A0AAV7FX92"/>
<sequence>MDLESAGECGKLLESFGAAGVWNLGCGPINTLEVIQPTCEDCIQVTEVRGIAIGGIQDVDRAFEEALFRLPTSVVVAGKISAKIVGKIISAQRHANQWSTQLLWANVLHKLLRKCYQTGQQTLSRALEERYKWGGHLRREELDKKPETKL</sequence>
<dbReference type="Proteomes" id="UP000775213">
    <property type="component" value="Unassembled WGS sequence"/>
</dbReference>
<accession>A0AAV7FX92</accession>
<comment type="caution">
    <text evidence="1">The sequence shown here is derived from an EMBL/GenBank/DDBJ whole genome shotgun (WGS) entry which is preliminary data.</text>
</comment>
<evidence type="ECO:0000313" key="2">
    <source>
        <dbReference type="Proteomes" id="UP000775213"/>
    </source>
</evidence>
<keyword evidence="2" id="KW-1185">Reference proteome</keyword>
<name>A0AAV7FX92_DENCH</name>
<dbReference type="EMBL" id="JAGFBR010000019">
    <property type="protein sequence ID" value="KAH0448555.1"/>
    <property type="molecule type" value="Genomic_DNA"/>
</dbReference>
<organism evidence="1 2">
    <name type="scientific">Dendrobium chrysotoxum</name>
    <name type="common">Orchid</name>
    <dbReference type="NCBI Taxonomy" id="161865"/>
    <lineage>
        <taxon>Eukaryota</taxon>
        <taxon>Viridiplantae</taxon>
        <taxon>Streptophyta</taxon>
        <taxon>Embryophyta</taxon>
        <taxon>Tracheophyta</taxon>
        <taxon>Spermatophyta</taxon>
        <taxon>Magnoliopsida</taxon>
        <taxon>Liliopsida</taxon>
        <taxon>Asparagales</taxon>
        <taxon>Orchidaceae</taxon>
        <taxon>Epidendroideae</taxon>
        <taxon>Malaxideae</taxon>
        <taxon>Dendrobiinae</taxon>
        <taxon>Dendrobium</taxon>
    </lineage>
</organism>
<evidence type="ECO:0000313" key="1">
    <source>
        <dbReference type="EMBL" id="KAH0448555.1"/>
    </source>
</evidence>
<proteinExistence type="predicted"/>